<dbReference type="SUPFAM" id="SSF53850">
    <property type="entry name" value="Periplasmic binding protein-like II"/>
    <property type="match status" value="1"/>
</dbReference>
<evidence type="ECO:0000256" key="5">
    <source>
        <dbReference type="SAM" id="SignalP"/>
    </source>
</evidence>
<dbReference type="Pfam" id="PF00496">
    <property type="entry name" value="SBP_bac_5"/>
    <property type="match status" value="1"/>
</dbReference>
<dbReference type="GO" id="GO:0015833">
    <property type="term" value="P:peptide transport"/>
    <property type="evidence" value="ECO:0007669"/>
    <property type="project" value="TreeGrafter"/>
</dbReference>
<evidence type="ECO:0000259" key="6">
    <source>
        <dbReference type="Pfam" id="PF00496"/>
    </source>
</evidence>
<dbReference type="EMBL" id="CACVAY010000101">
    <property type="protein sequence ID" value="CAA6820794.1"/>
    <property type="molecule type" value="Genomic_DNA"/>
</dbReference>
<evidence type="ECO:0000313" key="7">
    <source>
        <dbReference type="EMBL" id="CAA6820794.1"/>
    </source>
</evidence>
<dbReference type="GO" id="GO:0030288">
    <property type="term" value="C:outer membrane-bounded periplasmic space"/>
    <property type="evidence" value="ECO:0007669"/>
    <property type="project" value="TreeGrafter"/>
</dbReference>
<dbReference type="Gene3D" id="3.40.190.10">
    <property type="entry name" value="Periplasmic binding protein-like II"/>
    <property type="match status" value="1"/>
</dbReference>
<dbReference type="InterPro" id="IPR030678">
    <property type="entry name" value="Peptide/Ni-bd"/>
</dbReference>
<feature type="signal peptide" evidence="5">
    <location>
        <begin position="1"/>
        <end position="26"/>
    </location>
</feature>
<evidence type="ECO:0000256" key="1">
    <source>
        <dbReference type="ARBA" id="ARBA00004196"/>
    </source>
</evidence>
<protein>
    <submittedName>
        <fullName evidence="7">Oligopeptide ABC transporter, periplasmic oligopeptide-binding protein OppA (TC 3.A.1.5.1)</fullName>
    </submittedName>
</protein>
<evidence type="ECO:0000256" key="4">
    <source>
        <dbReference type="ARBA" id="ARBA00022729"/>
    </source>
</evidence>
<gene>
    <name evidence="7" type="ORF">HELGO_WM19658</name>
</gene>
<comment type="subcellular location">
    <subcellularLocation>
        <location evidence="1">Cell envelope</location>
    </subcellularLocation>
</comment>
<dbReference type="CDD" id="cd08504">
    <property type="entry name" value="PBP2_OppA"/>
    <property type="match status" value="1"/>
</dbReference>
<accession>A0A6S6TN46</accession>
<sequence>MTTQLRSTPKIFTLFALLLFSSISFADSLLLRGNGAEPETLDIHKSSGVPEANIQRDLFEGLITENAKGELSPGVAKEWRVDESGKVWIFELRKDAKWSNGDSVTAKDFVFAMQRAVDPATASEYAFILWPLLNAKAINKDKTKDVGELGVTAIGDFQLKIELENPTPFLTGLLSHHMAFPLHKASLEKHGKRWTRPNNMVSNGAYQLVEWMPQSHVLLKKNPYFHDAINVALESVKYFPSEDQNAALKQFRAGELDVTADVPSSQIDWVKKNLPESFRNSSYIGTYYLAVNLEKAPFKDQLALRRALSLAINRKILTEKVTKGGEIPAMGWVPPGMNHYVSQSMEEASLPFKEQLAKAKALFAKAGYSKSNSLEIELLYNTSENHKKVAIAVAAMWKQALGVKTKLRNEEWKVYLNSRTQRQFEVIRAGWIGDYNDASNFLDLFRSDVGTMNPSSWVNADYDALMKQAEKETDVSKRSELLQNAEKILLADMPLIPIYHYTTQHLVSTKITGWEDNVMDIHPTRFLQKK</sequence>
<name>A0A6S6TN46_9GAMM</name>
<dbReference type="PANTHER" id="PTHR30290">
    <property type="entry name" value="PERIPLASMIC BINDING COMPONENT OF ABC TRANSPORTER"/>
    <property type="match status" value="1"/>
</dbReference>
<comment type="similarity">
    <text evidence="2">Belongs to the bacterial solute-binding protein 5 family.</text>
</comment>
<dbReference type="FunFam" id="3.90.76.10:FF:000001">
    <property type="entry name" value="Oligopeptide ABC transporter substrate-binding protein"/>
    <property type="match status" value="1"/>
</dbReference>
<dbReference type="InterPro" id="IPR000914">
    <property type="entry name" value="SBP_5_dom"/>
</dbReference>
<keyword evidence="3" id="KW-0813">Transport</keyword>
<dbReference type="GO" id="GO:0043190">
    <property type="term" value="C:ATP-binding cassette (ABC) transporter complex"/>
    <property type="evidence" value="ECO:0007669"/>
    <property type="project" value="InterPro"/>
</dbReference>
<evidence type="ECO:0000256" key="3">
    <source>
        <dbReference type="ARBA" id="ARBA00022448"/>
    </source>
</evidence>
<dbReference type="PIRSF" id="PIRSF002741">
    <property type="entry name" value="MppA"/>
    <property type="match status" value="1"/>
</dbReference>
<feature type="chain" id="PRO_5027729678" evidence="5">
    <location>
        <begin position="27"/>
        <end position="530"/>
    </location>
</feature>
<dbReference type="FunFam" id="3.10.105.10:FF:000001">
    <property type="entry name" value="Oligopeptide ABC transporter, oligopeptide-binding protein"/>
    <property type="match status" value="1"/>
</dbReference>
<evidence type="ECO:0000256" key="2">
    <source>
        <dbReference type="ARBA" id="ARBA00005695"/>
    </source>
</evidence>
<feature type="domain" description="Solute-binding protein family 5" evidence="6">
    <location>
        <begin position="70"/>
        <end position="450"/>
    </location>
</feature>
<dbReference type="InterPro" id="IPR039424">
    <property type="entry name" value="SBP_5"/>
</dbReference>
<dbReference type="Gene3D" id="3.90.76.10">
    <property type="entry name" value="Dipeptide-binding Protein, Domain 1"/>
    <property type="match status" value="1"/>
</dbReference>
<dbReference type="GO" id="GO:1904680">
    <property type="term" value="F:peptide transmembrane transporter activity"/>
    <property type="evidence" value="ECO:0007669"/>
    <property type="project" value="TreeGrafter"/>
</dbReference>
<reference evidence="7" key="1">
    <citation type="submission" date="2020-01" db="EMBL/GenBank/DDBJ databases">
        <authorList>
            <person name="Meier V. D."/>
            <person name="Meier V D."/>
        </authorList>
    </citation>
    <scope>NUCLEOTIDE SEQUENCE</scope>
    <source>
        <strain evidence="7">HLG_WM_MAG_07</strain>
    </source>
</reference>
<dbReference type="AlphaFoldDB" id="A0A6S6TN46"/>
<proteinExistence type="inferred from homology"/>
<keyword evidence="4 5" id="KW-0732">Signal</keyword>
<dbReference type="PANTHER" id="PTHR30290:SF10">
    <property type="entry name" value="PERIPLASMIC OLIGOPEPTIDE-BINDING PROTEIN-RELATED"/>
    <property type="match status" value="1"/>
</dbReference>
<organism evidence="7">
    <name type="scientific">uncultured Thiotrichaceae bacterium</name>
    <dbReference type="NCBI Taxonomy" id="298394"/>
    <lineage>
        <taxon>Bacteria</taxon>
        <taxon>Pseudomonadati</taxon>
        <taxon>Pseudomonadota</taxon>
        <taxon>Gammaproteobacteria</taxon>
        <taxon>Thiotrichales</taxon>
        <taxon>Thiotrichaceae</taxon>
        <taxon>environmental samples</taxon>
    </lineage>
</organism>
<dbReference type="Gene3D" id="3.10.105.10">
    <property type="entry name" value="Dipeptide-binding Protein, Domain 3"/>
    <property type="match status" value="1"/>
</dbReference>